<dbReference type="RefSeq" id="WP_354446473.1">
    <property type="nucleotide sequence ID" value="NZ_JBEPSH010000008.1"/>
</dbReference>
<protein>
    <submittedName>
        <fullName evidence="3">Poly-beta-1,6-N-acetyl-D-glucosamine biosynthesis protein PgaD</fullName>
    </submittedName>
</protein>
<evidence type="ECO:0000313" key="3">
    <source>
        <dbReference type="EMBL" id="MET4578857.1"/>
    </source>
</evidence>
<feature type="region of interest" description="Disordered" evidence="1">
    <location>
        <begin position="1"/>
        <end position="28"/>
    </location>
</feature>
<dbReference type="InterPro" id="IPR023829">
    <property type="entry name" value="PGA_PgaD"/>
</dbReference>
<comment type="caution">
    <text evidence="3">The sequence shown here is derived from an EMBL/GenBank/DDBJ whole genome shotgun (WGS) entry which is preliminary data.</text>
</comment>
<organism evidence="3 4">
    <name type="scientific">Ottowia thiooxydans</name>
    <dbReference type="NCBI Taxonomy" id="219182"/>
    <lineage>
        <taxon>Bacteria</taxon>
        <taxon>Pseudomonadati</taxon>
        <taxon>Pseudomonadota</taxon>
        <taxon>Betaproteobacteria</taxon>
        <taxon>Burkholderiales</taxon>
        <taxon>Comamonadaceae</taxon>
        <taxon>Ottowia</taxon>
    </lineage>
</organism>
<feature type="transmembrane region" description="Helical" evidence="2">
    <location>
        <begin position="59"/>
        <end position="81"/>
    </location>
</feature>
<keyword evidence="2" id="KW-0812">Transmembrane</keyword>
<gene>
    <name evidence="3" type="ORF">ABIE13_003980</name>
</gene>
<evidence type="ECO:0000256" key="1">
    <source>
        <dbReference type="SAM" id="MobiDB-lite"/>
    </source>
</evidence>
<evidence type="ECO:0000256" key="2">
    <source>
        <dbReference type="SAM" id="Phobius"/>
    </source>
</evidence>
<name>A0ABV2QD46_9BURK</name>
<sequence>MYHDNDSITATRERSSPPPTRQRSWGQPNVDEPIIDAARIPLSAFGTGRSPQRALVMFLWLRLLRPAVTLAIWFCAIWYAWPYVLGARSQPEVWHLLGLYAIVIGVILLSMLVMGPLRRMQDQREAPSKYEHSSLFALASYIAVPPALLSTWQRTRQLLVHHDRDGQLRDATETSPAPLQDEGAVLSRKVYSRR</sequence>
<keyword evidence="2" id="KW-0472">Membrane</keyword>
<dbReference type="EMBL" id="JBEPSH010000008">
    <property type="protein sequence ID" value="MET4578857.1"/>
    <property type="molecule type" value="Genomic_DNA"/>
</dbReference>
<evidence type="ECO:0000313" key="4">
    <source>
        <dbReference type="Proteomes" id="UP001549320"/>
    </source>
</evidence>
<dbReference type="Proteomes" id="UP001549320">
    <property type="component" value="Unassembled WGS sequence"/>
</dbReference>
<keyword evidence="4" id="KW-1185">Reference proteome</keyword>
<dbReference type="Pfam" id="PF13994">
    <property type="entry name" value="PgaD"/>
    <property type="match status" value="1"/>
</dbReference>
<accession>A0ABV2QD46</accession>
<feature type="compositionally biased region" description="Basic and acidic residues" evidence="1">
    <location>
        <begin position="1"/>
        <end position="15"/>
    </location>
</feature>
<dbReference type="NCBIfam" id="TIGR03940">
    <property type="entry name" value="PGA_PgaD"/>
    <property type="match status" value="1"/>
</dbReference>
<keyword evidence="2" id="KW-1133">Transmembrane helix</keyword>
<reference evidence="3 4" key="1">
    <citation type="submission" date="2024-06" db="EMBL/GenBank/DDBJ databases">
        <title>Sorghum-associated microbial communities from plants grown in Nebraska, USA.</title>
        <authorList>
            <person name="Schachtman D."/>
        </authorList>
    </citation>
    <scope>NUCLEOTIDE SEQUENCE [LARGE SCALE GENOMIC DNA]</scope>
    <source>
        <strain evidence="3 4">2709</strain>
    </source>
</reference>
<proteinExistence type="predicted"/>
<feature type="transmembrane region" description="Helical" evidence="2">
    <location>
        <begin position="93"/>
        <end position="114"/>
    </location>
</feature>